<dbReference type="AlphaFoldDB" id="A0A5C6FWB9"/>
<gene>
    <name evidence="1" type="ORF">V7x_28510</name>
</gene>
<accession>A0A5C6FWB9</accession>
<evidence type="ECO:0000313" key="2">
    <source>
        <dbReference type="Proteomes" id="UP000316476"/>
    </source>
</evidence>
<comment type="caution">
    <text evidence="1">The sequence shown here is derived from an EMBL/GenBank/DDBJ whole genome shotgun (WGS) entry which is preliminary data.</text>
</comment>
<organism evidence="1 2">
    <name type="scientific">Crateriforma conspicua</name>
    <dbReference type="NCBI Taxonomy" id="2527996"/>
    <lineage>
        <taxon>Bacteria</taxon>
        <taxon>Pseudomonadati</taxon>
        <taxon>Planctomycetota</taxon>
        <taxon>Planctomycetia</taxon>
        <taxon>Planctomycetales</taxon>
        <taxon>Planctomycetaceae</taxon>
        <taxon>Crateriforma</taxon>
    </lineage>
</organism>
<proteinExistence type="predicted"/>
<dbReference type="Proteomes" id="UP000316476">
    <property type="component" value="Unassembled WGS sequence"/>
</dbReference>
<reference evidence="1 2" key="1">
    <citation type="submission" date="2019-02" db="EMBL/GenBank/DDBJ databases">
        <title>Deep-cultivation of Planctomycetes and their phenomic and genomic characterization uncovers novel biology.</title>
        <authorList>
            <person name="Wiegand S."/>
            <person name="Jogler M."/>
            <person name="Boedeker C."/>
            <person name="Pinto D."/>
            <person name="Vollmers J."/>
            <person name="Rivas-Marin E."/>
            <person name="Kohn T."/>
            <person name="Peeters S.H."/>
            <person name="Heuer A."/>
            <person name="Rast P."/>
            <person name="Oberbeckmann S."/>
            <person name="Bunk B."/>
            <person name="Jeske O."/>
            <person name="Meyerdierks A."/>
            <person name="Storesund J.E."/>
            <person name="Kallscheuer N."/>
            <person name="Luecker S."/>
            <person name="Lage O.M."/>
            <person name="Pohl T."/>
            <person name="Merkel B.J."/>
            <person name="Hornburger P."/>
            <person name="Mueller R.-W."/>
            <person name="Bruemmer F."/>
            <person name="Labrenz M."/>
            <person name="Spormann A.M."/>
            <person name="Op Den Camp H."/>
            <person name="Overmann J."/>
            <person name="Amann R."/>
            <person name="Jetten M.S.M."/>
            <person name="Mascher T."/>
            <person name="Medema M.H."/>
            <person name="Devos D.P."/>
            <person name="Kaster A.-K."/>
            <person name="Ovreas L."/>
            <person name="Rohde M."/>
            <person name="Galperin M.Y."/>
            <person name="Jogler C."/>
        </authorList>
    </citation>
    <scope>NUCLEOTIDE SEQUENCE [LARGE SCALE GENOMIC DNA]</scope>
    <source>
        <strain evidence="1 2">V7</strain>
    </source>
</reference>
<evidence type="ECO:0000313" key="1">
    <source>
        <dbReference type="EMBL" id="TWU67277.1"/>
    </source>
</evidence>
<sequence>MTLDQATEMAAMLHRDRTDLHVLAIGRFVPAESVTRATPWAISVQTIDGRRLVIRSESDLPADEATNNRPAAGMLF</sequence>
<name>A0A5C6FWB9_9PLAN</name>
<protein>
    <submittedName>
        <fullName evidence="1">Uncharacterized protein</fullName>
    </submittedName>
</protein>
<dbReference type="EMBL" id="SJPZ01000001">
    <property type="protein sequence ID" value="TWU67277.1"/>
    <property type="molecule type" value="Genomic_DNA"/>
</dbReference>